<name>A0A9N8RZ25_9BURK</name>
<reference evidence="3" key="1">
    <citation type="submission" date="2021-04" db="EMBL/GenBank/DDBJ databases">
        <authorList>
            <person name="Vanwijnsberghe S."/>
        </authorList>
    </citation>
    <scope>NUCLEOTIDE SEQUENCE</scope>
    <source>
        <strain evidence="3">LMG 31841</strain>
    </source>
</reference>
<evidence type="ECO:0000256" key="1">
    <source>
        <dbReference type="ARBA" id="ARBA00006046"/>
    </source>
</evidence>
<dbReference type="Gene3D" id="3.90.660.50">
    <property type="match status" value="1"/>
</dbReference>
<dbReference type="InterPro" id="IPR002937">
    <property type="entry name" value="Amino_oxidase"/>
</dbReference>
<dbReference type="Proteomes" id="UP000789704">
    <property type="component" value="Unassembled WGS sequence"/>
</dbReference>
<evidence type="ECO:0000313" key="4">
    <source>
        <dbReference type="Proteomes" id="UP000789704"/>
    </source>
</evidence>
<dbReference type="EMBL" id="CAJQZC010000009">
    <property type="protein sequence ID" value="CAG4915529.1"/>
    <property type="molecule type" value="Genomic_DNA"/>
</dbReference>
<evidence type="ECO:0000313" key="3">
    <source>
        <dbReference type="EMBL" id="CAG4915529.1"/>
    </source>
</evidence>
<dbReference type="EC" id="1.3.99.29" evidence="3"/>
<proteinExistence type="inferred from homology"/>
<comment type="caution">
    <text evidence="3">The sequence shown here is derived from an EMBL/GenBank/DDBJ whole genome shotgun (WGS) entry which is preliminary data.</text>
</comment>
<dbReference type="PANTHER" id="PTHR43734:SF4">
    <property type="entry name" value="AMINE OXIDASE DOMAIN-CONTAINING PROTEIN"/>
    <property type="match status" value="1"/>
</dbReference>
<dbReference type="InterPro" id="IPR036188">
    <property type="entry name" value="FAD/NAD-bd_sf"/>
</dbReference>
<comment type="similarity">
    <text evidence="1">Belongs to the carotenoid/retinoid oxidoreductase family.</text>
</comment>
<dbReference type="PANTHER" id="PTHR43734">
    <property type="entry name" value="PHYTOENE DESATURASE"/>
    <property type="match status" value="1"/>
</dbReference>
<keyword evidence="4" id="KW-1185">Reference proteome</keyword>
<evidence type="ECO:0000259" key="2">
    <source>
        <dbReference type="Pfam" id="PF01593"/>
    </source>
</evidence>
<dbReference type="Gene3D" id="3.50.50.60">
    <property type="entry name" value="FAD/NAD(P)-binding domain"/>
    <property type="match status" value="1"/>
</dbReference>
<accession>A0A9N8RZ25</accession>
<dbReference type="GO" id="GO:0016491">
    <property type="term" value="F:oxidoreductase activity"/>
    <property type="evidence" value="ECO:0007669"/>
    <property type="project" value="UniProtKB-KW"/>
</dbReference>
<organism evidence="3 4">
    <name type="scientific">Paraburkholderia saeva</name>
    <dbReference type="NCBI Taxonomy" id="2777537"/>
    <lineage>
        <taxon>Bacteria</taxon>
        <taxon>Pseudomonadati</taxon>
        <taxon>Pseudomonadota</taxon>
        <taxon>Betaproteobacteria</taxon>
        <taxon>Burkholderiales</taxon>
        <taxon>Burkholderiaceae</taxon>
        <taxon>Paraburkholderia</taxon>
    </lineage>
</organism>
<protein>
    <submittedName>
        <fullName evidence="3">Zeta-carotene-forming phytoene desaturase</fullName>
        <ecNumber evidence="3">1.3.99.29</ecNumber>
    </submittedName>
</protein>
<dbReference type="SUPFAM" id="SSF51905">
    <property type="entry name" value="FAD/NAD(P)-binding domain"/>
    <property type="match status" value="1"/>
</dbReference>
<sequence length="348" mass="37767">MLNPFSVSKVLTKSWRYLPRLKGTLAHELIRSFSDEEVRAAAAAVTLYTGIPVEKTPAAQIIGLVAMLDEGFYLPVGGMGAIAHILRDAYLNLGGELRLNTRVERIQVKSGSTTGVLVRDGEPIESAIVVATPGAMQTFRHLIAPDEVPPSIMKRVGSASISHSALGVQLGLANRLTRDAFAVNHIPLMPRQHEMLVPQPGAIRWFMYTVPTTVLPELAPENGSVLEMFVSVDPARPVNAWDDRAANDLAERAISAVRQHCELDIQVKRILSPRTFAEQKHLYNGALYGLSPATTFEHFRYRSGIEGLFLAGQTTWPGYGAGPALASGLLSAESVLRSLADQQDLNAS</sequence>
<dbReference type="Pfam" id="PF01593">
    <property type="entry name" value="Amino_oxidase"/>
    <property type="match status" value="1"/>
</dbReference>
<feature type="domain" description="Amine oxidase" evidence="2">
    <location>
        <begin position="64"/>
        <end position="336"/>
    </location>
</feature>
<dbReference type="AlphaFoldDB" id="A0A9N8RZ25"/>
<gene>
    <name evidence="3" type="primary">carA2</name>
    <name evidence="3" type="ORF">LMG31841_04487</name>
</gene>
<keyword evidence="3" id="KW-0560">Oxidoreductase</keyword>